<name>A0A1Y5PSY8_9SPHN</name>
<dbReference type="AlphaFoldDB" id="A0A1Y5PSY8"/>
<gene>
    <name evidence="1" type="ORF">SPPYR_2022</name>
</gene>
<organism evidence="1">
    <name type="scientific">uncultured Sphingopyxis sp</name>
    <dbReference type="NCBI Taxonomy" id="310581"/>
    <lineage>
        <taxon>Bacteria</taxon>
        <taxon>Pseudomonadati</taxon>
        <taxon>Pseudomonadota</taxon>
        <taxon>Alphaproteobacteria</taxon>
        <taxon>Sphingomonadales</taxon>
        <taxon>Sphingomonadaceae</taxon>
        <taxon>Sphingopyxis</taxon>
        <taxon>environmental samples</taxon>
    </lineage>
</organism>
<accession>A0A1Y5PSY8</accession>
<reference evidence="1" key="1">
    <citation type="submission" date="2016-03" db="EMBL/GenBank/DDBJ databases">
        <authorList>
            <person name="Ploux O."/>
        </authorList>
    </citation>
    <scope>NUCLEOTIDE SEQUENCE</scope>
    <source>
        <strain evidence="1">UC10</strain>
    </source>
</reference>
<protein>
    <submittedName>
        <fullName evidence="1">Uncharacterized protein</fullName>
    </submittedName>
</protein>
<evidence type="ECO:0000313" key="1">
    <source>
        <dbReference type="EMBL" id="SBV33142.1"/>
    </source>
</evidence>
<dbReference type="EMBL" id="LT598653">
    <property type="protein sequence ID" value="SBV33142.1"/>
    <property type="molecule type" value="Genomic_DNA"/>
</dbReference>
<dbReference type="KEGG" id="sphu:SPPYR_2022"/>
<sequence>MTAFAFSAFSAVHAKAPQRARVSASSGIWGASAICLLPEILGDRHFPEDDKHAPSEQSKYQNRQSYCKNTYRSVVYAKRDKANSGQQQTHRRVGTLGALAIAFIDP</sequence>
<proteinExistence type="predicted"/>